<evidence type="ECO:0000313" key="4">
    <source>
        <dbReference type="EMBL" id="MFD1325314.1"/>
    </source>
</evidence>
<protein>
    <submittedName>
        <fullName evidence="4">Nitrous oxide reductase family maturation protein NosD</fullName>
    </submittedName>
</protein>
<feature type="domain" description="Periplasmic copper-binding protein NosD beta helix" evidence="3">
    <location>
        <begin position="129"/>
        <end position="281"/>
    </location>
</feature>
<evidence type="ECO:0000256" key="1">
    <source>
        <dbReference type="SAM" id="MobiDB-lite"/>
    </source>
</evidence>
<proteinExistence type="predicted"/>
<feature type="signal peptide" evidence="2">
    <location>
        <begin position="1"/>
        <end position="29"/>
    </location>
</feature>
<reference evidence="5" key="1">
    <citation type="journal article" date="2019" name="Int. J. Syst. Evol. Microbiol.">
        <title>The Global Catalogue of Microorganisms (GCM) 10K type strain sequencing project: providing services to taxonomists for standard genome sequencing and annotation.</title>
        <authorList>
            <consortium name="The Broad Institute Genomics Platform"/>
            <consortium name="The Broad Institute Genome Sequencing Center for Infectious Disease"/>
            <person name="Wu L."/>
            <person name="Ma J."/>
        </authorList>
    </citation>
    <scope>NUCLEOTIDE SEQUENCE [LARGE SCALE GENOMIC DNA]</scope>
    <source>
        <strain evidence="5">JCM 31037</strain>
    </source>
</reference>
<evidence type="ECO:0000313" key="5">
    <source>
        <dbReference type="Proteomes" id="UP001597260"/>
    </source>
</evidence>
<keyword evidence="2" id="KW-0732">Signal</keyword>
<dbReference type="InterPro" id="IPR011050">
    <property type="entry name" value="Pectin_lyase_fold/virulence"/>
</dbReference>
<dbReference type="SUPFAM" id="SSF51126">
    <property type="entry name" value="Pectin lyase-like"/>
    <property type="match status" value="1"/>
</dbReference>
<comment type="caution">
    <text evidence="4">The sequence shown here is derived from an EMBL/GenBank/DDBJ whole genome shotgun (WGS) entry which is preliminary data.</text>
</comment>
<dbReference type="InterPro" id="IPR007742">
    <property type="entry name" value="NosD_dom"/>
</dbReference>
<accession>A0ABW3YLL0</accession>
<feature type="chain" id="PRO_5046400832" evidence="2">
    <location>
        <begin position="30"/>
        <end position="405"/>
    </location>
</feature>
<keyword evidence="5" id="KW-1185">Reference proteome</keyword>
<dbReference type="InterPro" id="IPR006626">
    <property type="entry name" value="PbH1"/>
</dbReference>
<sequence>MLRRASTSITTAILAALMTISATSSPALAASTPNCGDTITTNVTLTADLHCSGDGLIIGAHGVTIDLNQHEISGTGTGNGVSAVEYNGLTIRDGTISGFETGIFLESAEDATVRNMSLLRNGDPTRYQTGGLYANIASNLTVSGGTIVAPPATRSLVVEASNGVTVSGVDVTGPVGLSMMTENSVLTRNVFRDGRVGLSETYTSTRIENNRFIRSGIGMSEANKVSITGNHFTGSPIRIVISDEIEIRGNTFRDGEFGVAIGTTAPDVNITGNVFANNRYGIHVKAYYFAENEGLTVTRNTFVDNANAGLFIEATGVSTGTRASVTDNFFMANGFASTDTDAAGRPINDGLHINIPTGSLPTIARNHTIANADFGIEALPPGSVQDGGGNTSTGNPNGCAGVVCR</sequence>
<evidence type="ECO:0000259" key="3">
    <source>
        <dbReference type="Pfam" id="PF05048"/>
    </source>
</evidence>
<feature type="region of interest" description="Disordered" evidence="1">
    <location>
        <begin position="385"/>
        <end position="405"/>
    </location>
</feature>
<organism evidence="4 5">
    <name type="scientific">Micromonospora sonneratiae</name>
    <dbReference type="NCBI Taxonomy" id="1184706"/>
    <lineage>
        <taxon>Bacteria</taxon>
        <taxon>Bacillati</taxon>
        <taxon>Actinomycetota</taxon>
        <taxon>Actinomycetes</taxon>
        <taxon>Micromonosporales</taxon>
        <taxon>Micromonosporaceae</taxon>
        <taxon>Micromonospora</taxon>
    </lineage>
</organism>
<dbReference type="RefSeq" id="WP_377577442.1">
    <property type="nucleotide sequence ID" value="NZ_JBHTMP010000074.1"/>
</dbReference>
<dbReference type="Proteomes" id="UP001597260">
    <property type="component" value="Unassembled WGS sequence"/>
</dbReference>
<dbReference type="Gene3D" id="2.160.20.10">
    <property type="entry name" value="Single-stranded right-handed beta-helix, Pectin lyase-like"/>
    <property type="match status" value="1"/>
</dbReference>
<evidence type="ECO:0000256" key="2">
    <source>
        <dbReference type="SAM" id="SignalP"/>
    </source>
</evidence>
<dbReference type="InterPro" id="IPR012334">
    <property type="entry name" value="Pectin_lyas_fold"/>
</dbReference>
<dbReference type="EMBL" id="JBHTMP010000074">
    <property type="protein sequence ID" value="MFD1325314.1"/>
    <property type="molecule type" value="Genomic_DNA"/>
</dbReference>
<name>A0ABW3YLL0_9ACTN</name>
<gene>
    <name evidence="4" type="ORF">ACFQ4H_29940</name>
</gene>
<dbReference type="SMART" id="SM00710">
    <property type="entry name" value="PbH1"/>
    <property type="match status" value="7"/>
</dbReference>
<dbReference type="Pfam" id="PF05048">
    <property type="entry name" value="NosD"/>
    <property type="match status" value="1"/>
</dbReference>